<sequence length="192" mass="20677">MAGSWEYIWPTDLADGQYTLTVEATDKAGNTVTKTIDFAVDTTLSVPVIVLNSADDTGVQGDNMTNSTQPTFANMTNSTQPTHRVVVQVMHNGVSEEIELSHLNGSWLFTPGNTWADGSYTLTVKVEDKAGNTNYSAPLTVVIDTQIAIDGVELVNDSGVKGDNMTNDDRPHFRVTVPTDVNEVRLSIDGGV</sequence>
<dbReference type="Gene3D" id="2.60.40.10">
    <property type="entry name" value="Immunoglobulins"/>
    <property type="match status" value="2"/>
</dbReference>
<dbReference type="Pfam" id="PF19077">
    <property type="entry name" value="Big_13"/>
    <property type="match status" value="2"/>
</dbReference>
<dbReference type="EMBL" id="AFCV01001437">
    <property type="protein sequence ID" value="EHC85043.1"/>
    <property type="molecule type" value="Genomic_DNA"/>
</dbReference>
<dbReference type="Gene3D" id="6.20.50.90">
    <property type="match status" value="1"/>
</dbReference>
<feature type="non-terminal residue" evidence="2">
    <location>
        <position position="192"/>
    </location>
</feature>
<evidence type="ECO:0000313" key="2">
    <source>
        <dbReference type="EMBL" id="EHC85043.1"/>
    </source>
</evidence>
<feature type="domain" description="Bacterial Ig-like" evidence="1">
    <location>
        <begin position="2"/>
        <end position="42"/>
    </location>
</feature>
<dbReference type="AlphaFoldDB" id="A0A6C8GUY5"/>
<dbReference type="InterPro" id="IPR013783">
    <property type="entry name" value="Ig-like_fold"/>
</dbReference>
<evidence type="ECO:0000313" key="3">
    <source>
        <dbReference type="Proteomes" id="UP000003915"/>
    </source>
</evidence>
<reference evidence="2 3" key="1">
    <citation type="journal article" date="2011" name="BMC Genomics">
        <title>Genome sequencing reveals diversification of virulence factor content and possible host adaptation in distinct subpopulations of Salmonella enterica.</title>
        <authorList>
            <person name="den Bakker H.C."/>
            <person name="Moreno Switt A.I."/>
            <person name="Govoni G."/>
            <person name="Cummings C.A."/>
            <person name="Ranieri M.L."/>
            <person name="Degoricija L."/>
            <person name="Hoelzer K."/>
            <person name="Rodriguez-Rivera L.D."/>
            <person name="Brown S."/>
            <person name="Bolchacova E."/>
            <person name="Furtado M.R."/>
            <person name="Wiedmann M."/>
        </authorList>
    </citation>
    <scope>NUCLEOTIDE SEQUENCE [LARGE SCALE GENOMIC DNA]</scope>
    <source>
        <strain evidence="2 3">R8-3404</strain>
    </source>
</reference>
<organism evidence="2 3">
    <name type="scientific">Salmonella enterica subsp. enterica serovar Uganda str. R8-3404</name>
    <dbReference type="NCBI Taxonomy" id="913083"/>
    <lineage>
        <taxon>Bacteria</taxon>
        <taxon>Pseudomonadati</taxon>
        <taxon>Pseudomonadota</taxon>
        <taxon>Gammaproteobacteria</taxon>
        <taxon>Enterobacterales</taxon>
        <taxon>Enterobacteriaceae</taxon>
        <taxon>Salmonella</taxon>
    </lineage>
</organism>
<name>A0A6C8GUY5_SALET</name>
<dbReference type="Proteomes" id="UP000003915">
    <property type="component" value="Unassembled WGS sequence"/>
</dbReference>
<comment type="caution">
    <text evidence="2">The sequence shown here is derived from an EMBL/GenBank/DDBJ whole genome shotgun (WGS) entry which is preliminary data.</text>
</comment>
<accession>A0A6C8GUY5</accession>
<gene>
    <name evidence="2" type="ORF">LTSEUGA_5708</name>
</gene>
<dbReference type="InterPro" id="IPR044016">
    <property type="entry name" value="Big_13"/>
</dbReference>
<proteinExistence type="predicted"/>
<protein>
    <submittedName>
        <fullName evidence="2">Large repetitive protein</fullName>
    </submittedName>
</protein>
<feature type="domain" description="Bacterial Ig-like" evidence="1">
    <location>
        <begin position="43"/>
        <end position="145"/>
    </location>
</feature>
<evidence type="ECO:0000259" key="1">
    <source>
        <dbReference type="Pfam" id="PF19077"/>
    </source>
</evidence>